<sequence length="126" mass="15039">CGDHLMENWIKQSFQQPGPLAEMAKTKFYSDEPKVILDFTFFPGVYISDELEITENIETLPAMVRFDEEDWEYEFVQAKPLHWVADAIQSGEQVWLAYDDETLYFHPDFAYKIQYTDQHIRIHRKL</sequence>
<evidence type="ECO:0000313" key="2">
    <source>
        <dbReference type="EMBL" id="KKC97810.1"/>
    </source>
</evidence>
<proteinExistence type="predicted"/>
<protein>
    <submittedName>
        <fullName evidence="1">Uncharacterized protein</fullName>
    </submittedName>
</protein>
<reference evidence="1 3" key="1">
    <citation type="submission" date="2014-12" db="EMBL/GenBank/DDBJ databases">
        <title>Mercury Reductase activity and rhizosphere competence traits in the genome of root associated Photobacterium halotolerans MELD1.</title>
        <authorList>
            <person name="Mathew D.C."/>
            <person name="Huang C.-C."/>
        </authorList>
    </citation>
    <scope>NUCLEOTIDE SEQUENCE [LARGE SCALE GENOMIC DNA]</scope>
    <source>
        <strain evidence="1 3">MELD1</strain>
    </source>
</reference>
<gene>
    <name evidence="2" type="ORF">KY46_21895</name>
    <name evidence="1" type="ORF">KY46_21905</name>
</gene>
<evidence type="ECO:0000313" key="1">
    <source>
        <dbReference type="EMBL" id="KKC97808.1"/>
    </source>
</evidence>
<comment type="caution">
    <text evidence="1">The sequence shown here is derived from an EMBL/GenBank/DDBJ whole genome shotgun (WGS) entry which is preliminary data.</text>
</comment>
<dbReference type="RefSeq" id="WP_052730093.1">
    <property type="nucleotide sequence ID" value="NZ_JWYV01000056.1"/>
</dbReference>
<keyword evidence="3" id="KW-1185">Reference proteome</keyword>
<organism evidence="1 3">
    <name type="scientific">Photobacterium halotolerans</name>
    <dbReference type="NCBI Taxonomy" id="265726"/>
    <lineage>
        <taxon>Bacteria</taxon>
        <taxon>Pseudomonadati</taxon>
        <taxon>Pseudomonadota</taxon>
        <taxon>Gammaproteobacteria</taxon>
        <taxon>Vibrionales</taxon>
        <taxon>Vibrionaceae</taxon>
        <taxon>Photobacterium</taxon>
    </lineage>
</organism>
<dbReference type="PATRIC" id="fig|265726.11.peg.3918"/>
<dbReference type="EMBL" id="JWYV01000057">
    <property type="protein sequence ID" value="KKC97808.1"/>
    <property type="molecule type" value="Genomic_DNA"/>
</dbReference>
<evidence type="ECO:0000313" key="3">
    <source>
        <dbReference type="Proteomes" id="UP000033633"/>
    </source>
</evidence>
<accession>A0A0F5V6Q2</accession>
<dbReference type="Proteomes" id="UP000033633">
    <property type="component" value="Unassembled WGS sequence"/>
</dbReference>
<name>A0A0F5V6Q2_9GAMM</name>
<feature type="non-terminal residue" evidence="1">
    <location>
        <position position="1"/>
    </location>
</feature>
<dbReference type="AlphaFoldDB" id="A0A0F5V6Q2"/>
<dbReference type="EMBL" id="JWYV01000056">
    <property type="protein sequence ID" value="KKC97810.1"/>
    <property type="molecule type" value="Genomic_DNA"/>
</dbReference>